<name>A0A8T3BIL1_DENNO</name>
<feature type="region of interest" description="Disordered" evidence="1">
    <location>
        <begin position="1"/>
        <end position="71"/>
    </location>
</feature>
<dbReference type="EMBL" id="JAGYWB010000009">
    <property type="protein sequence ID" value="KAI0512077.1"/>
    <property type="molecule type" value="Genomic_DNA"/>
</dbReference>
<proteinExistence type="predicted"/>
<feature type="compositionally biased region" description="Polar residues" evidence="1">
    <location>
        <begin position="38"/>
        <end position="47"/>
    </location>
</feature>
<reference evidence="2" key="1">
    <citation type="journal article" date="2022" name="Front. Genet.">
        <title>Chromosome-Scale Assembly of the Dendrobium nobile Genome Provides Insights Into the Molecular Mechanism of the Biosynthesis of the Medicinal Active Ingredient of Dendrobium.</title>
        <authorList>
            <person name="Xu Q."/>
            <person name="Niu S.-C."/>
            <person name="Li K.-L."/>
            <person name="Zheng P.-J."/>
            <person name="Zhang X.-J."/>
            <person name="Jia Y."/>
            <person name="Liu Y."/>
            <person name="Niu Y.-X."/>
            <person name="Yu L.-H."/>
            <person name="Chen D.-F."/>
            <person name="Zhang G.-Q."/>
        </authorList>
    </citation>
    <scope>NUCLEOTIDE SEQUENCE</scope>
    <source>
        <tissue evidence="2">Leaf</tissue>
    </source>
</reference>
<dbReference type="Proteomes" id="UP000829196">
    <property type="component" value="Unassembled WGS sequence"/>
</dbReference>
<protein>
    <submittedName>
        <fullName evidence="2">Uncharacterized protein</fullName>
    </submittedName>
</protein>
<evidence type="ECO:0000256" key="1">
    <source>
        <dbReference type="SAM" id="MobiDB-lite"/>
    </source>
</evidence>
<evidence type="ECO:0000313" key="3">
    <source>
        <dbReference type="Proteomes" id="UP000829196"/>
    </source>
</evidence>
<feature type="compositionally biased region" description="Basic and acidic residues" evidence="1">
    <location>
        <begin position="48"/>
        <end position="71"/>
    </location>
</feature>
<organism evidence="2 3">
    <name type="scientific">Dendrobium nobile</name>
    <name type="common">Orchid</name>
    <dbReference type="NCBI Taxonomy" id="94219"/>
    <lineage>
        <taxon>Eukaryota</taxon>
        <taxon>Viridiplantae</taxon>
        <taxon>Streptophyta</taxon>
        <taxon>Embryophyta</taxon>
        <taxon>Tracheophyta</taxon>
        <taxon>Spermatophyta</taxon>
        <taxon>Magnoliopsida</taxon>
        <taxon>Liliopsida</taxon>
        <taxon>Asparagales</taxon>
        <taxon>Orchidaceae</taxon>
        <taxon>Epidendroideae</taxon>
        <taxon>Malaxideae</taxon>
        <taxon>Dendrobiinae</taxon>
        <taxon>Dendrobium</taxon>
    </lineage>
</organism>
<sequence>MHHCNNLTKKPAETEQRKLQNRARLGSFAPEYEKTLTPKGTSHFTTCRSKEKEKKGKKMRDTNSERGKCSC</sequence>
<gene>
    <name evidence="2" type="ORF">KFK09_012712</name>
</gene>
<keyword evidence="3" id="KW-1185">Reference proteome</keyword>
<evidence type="ECO:0000313" key="2">
    <source>
        <dbReference type="EMBL" id="KAI0512077.1"/>
    </source>
</evidence>
<dbReference type="SMR" id="A0A8T3BIL1"/>
<accession>A0A8T3BIL1</accession>
<comment type="caution">
    <text evidence="2">The sequence shown here is derived from an EMBL/GenBank/DDBJ whole genome shotgun (WGS) entry which is preliminary data.</text>
</comment>
<dbReference type="AlphaFoldDB" id="A0A8T3BIL1"/>